<keyword evidence="6" id="KW-1185">Reference proteome</keyword>
<proteinExistence type="inferred from homology"/>
<sequence>MIQSQPVLPKMATFKTLTNLLLLITISSAFSAALSIGVNYGTIADNLPPPPQVAAFLAQRTYIDRVKLFSADPTLLRAFAGTSIAVTVTVTASNSDIPSLARSPSAASAWVSSNLLPFIPATNITRVAVGNEVLATGDKLLISLLVPAMRSLSAAIAAAGLSVQVSTPHSLGILAASEPPSSGRFRRGYDRVIFRPMLDYHRRTKTPFLVNPYPYFGFTPKTLNYALFRPNSGVFDAVTGFNYTNMFDAQLDAVYSAMNRLGYGDVEIVVAETG</sequence>
<dbReference type="AlphaFoldDB" id="A0AAV9EG95"/>
<comment type="similarity">
    <text evidence="1 4">Belongs to the glycosyl hydrolase 17 family.</text>
</comment>
<dbReference type="SUPFAM" id="SSF51445">
    <property type="entry name" value="(Trans)glycosidases"/>
    <property type="match status" value="1"/>
</dbReference>
<dbReference type="PANTHER" id="PTHR32227">
    <property type="entry name" value="GLUCAN ENDO-1,3-BETA-GLUCOSIDASE BG1-RELATED-RELATED"/>
    <property type="match status" value="1"/>
</dbReference>
<reference evidence="5" key="1">
    <citation type="journal article" date="2023" name="Nat. Commun.">
        <title>Diploid and tetraploid genomes of Acorus and the evolution of monocots.</title>
        <authorList>
            <person name="Ma L."/>
            <person name="Liu K.W."/>
            <person name="Li Z."/>
            <person name="Hsiao Y.Y."/>
            <person name="Qi Y."/>
            <person name="Fu T."/>
            <person name="Tang G.D."/>
            <person name="Zhang D."/>
            <person name="Sun W.H."/>
            <person name="Liu D.K."/>
            <person name="Li Y."/>
            <person name="Chen G.Z."/>
            <person name="Liu X.D."/>
            <person name="Liao X.Y."/>
            <person name="Jiang Y.T."/>
            <person name="Yu X."/>
            <person name="Hao Y."/>
            <person name="Huang J."/>
            <person name="Zhao X.W."/>
            <person name="Ke S."/>
            <person name="Chen Y.Y."/>
            <person name="Wu W.L."/>
            <person name="Hsu J.L."/>
            <person name="Lin Y.F."/>
            <person name="Huang M.D."/>
            <person name="Li C.Y."/>
            <person name="Huang L."/>
            <person name="Wang Z.W."/>
            <person name="Zhao X."/>
            <person name="Zhong W.Y."/>
            <person name="Peng D.H."/>
            <person name="Ahmad S."/>
            <person name="Lan S."/>
            <person name="Zhang J.S."/>
            <person name="Tsai W.C."/>
            <person name="Van de Peer Y."/>
            <person name="Liu Z.J."/>
        </authorList>
    </citation>
    <scope>NUCLEOTIDE SEQUENCE</scope>
    <source>
        <strain evidence="5">CP</strain>
    </source>
</reference>
<dbReference type="Gene3D" id="3.20.20.80">
    <property type="entry name" value="Glycosidases"/>
    <property type="match status" value="1"/>
</dbReference>
<gene>
    <name evidence="5" type="primary">GLC1</name>
    <name evidence="5" type="ORF">QJS10_CPA07g00196</name>
</gene>
<dbReference type="Pfam" id="PF00332">
    <property type="entry name" value="Glyco_hydro_17"/>
    <property type="match status" value="1"/>
</dbReference>
<dbReference type="InterPro" id="IPR017853">
    <property type="entry name" value="GH"/>
</dbReference>
<comment type="caution">
    <text evidence="5">The sequence shown here is derived from an EMBL/GenBank/DDBJ whole genome shotgun (WGS) entry which is preliminary data.</text>
</comment>
<evidence type="ECO:0000256" key="2">
    <source>
        <dbReference type="ARBA" id="ARBA00022801"/>
    </source>
</evidence>
<reference evidence="5" key="2">
    <citation type="submission" date="2023-06" db="EMBL/GenBank/DDBJ databases">
        <authorList>
            <person name="Ma L."/>
            <person name="Liu K.-W."/>
            <person name="Li Z."/>
            <person name="Hsiao Y.-Y."/>
            <person name="Qi Y."/>
            <person name="Fu T."/>
            <person name="Tang G."/>
            <person name="Zhang D."/>
            <person name="Sun W.-H."/>
            <person name="Liu D.-K."/>
            <person name="Li Y."/>
            <person name="Chen G.-Z."/>
            <person name="Liu X.-D."/>
            <person name="Liao X.-Y."/>
            <person name="Jiang Y.-T."/>
            <person name="Yu X."/>
            <person name="Hao Y."/>
            <person name="Huang J."/>
            <person name="Zhao X.-W."/>
            <person name="Ke S."/>
            <person name="Chen Y.-Y."/>
            <person name="Wu W.-L."/>
            <person name="Hsu J.-L."/>
            <person name="Lin Y.-F."/>
            <person name="Huang M.-D."/>
            <person name="Li C.-Y."/>
            <person name="Huang L."/>
            <person name="Wang Z.-W."/>
            <person name="Zhao X."/>
            <person name="Zhong W.-Y."/>
            <person name="Peng D.-H."/>
            <person name="Ahmad S."/>
            <person name="Lan S."/>
            <person name="Zhang J.-S."/>
            <person name="Tsai W.-C."/>
            <person name="Van De Peer Y."/>
            <person name="Liu Z.-J."/>
        </authorList>
    </citation>
    <scope>NUCLEOTIDE SEQUENCE</scope>
    <source>
        <strain evidence="5">CP</strain>
        <tissue evidence="5">Leaves</tissue>
    </source>
</reference>
<dbReference type="InterPro" id="IPR044965">
    <property type="entry name" value="Glyco_hydro_17_plant"/>
</dbReference>
<accession>A0AAV9EG95</accession>
<evidence type="ECO:0000313" key="6">
    <source>
        <dbReference type="Proteomes" id="UP001180020"/>
    </source>
</evidence>
<keyword evidence="2" id="KW-0378">Hydrolase</keyword>
<dbReference type="EMBL" id="JAUJYO010000007">
    <property type="protein sequence ID" value="KAK1312520.1"/>
    <property type="molecule type" value="Genomic_DNA"/>
</dbReference>
<dbReference type="GO" id="GO:0004553">
    <property type="term" value="F:hydrolase activity, hydrolyzing O-glycosyl compounds"/>
    <property type="evidence" value="ECO:0007669"/>
    <property type="project" value="InterPro"/>
</dbReference>
<evidence type="ECO:0000256" key="3">
    <source>
        <dbReference type="ARBA" id="ARBA00023295"/>
    </source>
</evidence>
<evidence type="ECO:0000256" key="1">
    <source>
        <dbReference type="ARBA" id="ARBA00008773"/>
    </source>
</evidence>
<name>A0AAV9EG95_ACOCL</name>
<keyword evidence="3" id="KW-0326">Glycosidase</keyword>
<dbReference type="Proteomes" id="UP001180020">
    <property type="component" value="Unassembled WGS sequence"/>
</dbReference>
<dbReference type="InterPro" id="IPR000490">
    <property type="entry name" value="Glyco_hydro_17"/>
</dbReference>
<evidence type="ECO:0000256" key="4">
    <source>
        <dbReference type="RuleBase" id="RU004335"/>
    </source>
</evidence>
<protein>
    <submittedName>
        <fullName evidence="5">Glucan endo-1,3-beta-glucosidase</fullName>
    </submittedName>
</protein>
<dbReference type="GO" id="GO:0005975">
    <property type="term" value="P:carbohydrate metabolic process"/>
    <property type="evidence" value="ECO:0007669"/>
    <property type="project" value="InterPro"/>
</dbReference>
<organism evidence="5 6">
    <name type="scientific">Acorus calamus</name>
    <name type="common">Sweet flag</name>
    <dbReference type="NCBI Taxonomy" id="4465"/>
    <lineage>
        <taxon>Eukaryota</taxon>
        <taxon>Viridiplantae</taxon>
        <taxon>Streptophyta</taxon>
        <taxon>Embryophyta</taxon>
        <taxon>Tracheophyta</taxon>
        <taxon>Spermatophyta</taxon>
        <taxon>Magnoliopsida</taxon>
        <taxon>Liliopsida</taxon>
        <taxon>Acoraceae</taxon>
        <taxon>Acorus</taxon>
    </lineage>
</organism>
<evidence type="ECO:0000313" key="5">
    <source>
        <dbReference type="EMBL" id="KAK1312520.1"/>
    </source>
</evidence>